<dbReference type="PANTHER" id="PTHR24421:SF10">
    <property type="entry name" value="NITRATE_NITRITE SENSOR PROTEIN NARQ"/>
    <property type="match status" value="1"/>
</dbReference>
<dbReference type="EMBL" id="BARU01017255">
    <property type="protein sequence ID" value="GAH58195.1"/>
    <property type="molecule type" value="Genomic_DNA"/>
</dbReference>
<organism evidence="10">
    <name type="scientific">marine sediment metagenome</name>
    <dbReference type="NCBI Taxonomy" id="412755"/>
    <lineage>
        <taxon>unclassified sequences</taxon>
        <taxon>metagenomes</taxon>
        <taxon>ecological metagenomes</taxon>
    </lineage>
</organism>
<dbReference type="InterPro" id="IPR036890">
    <property type="entry name" value="HATPase_C_sf"/>
</dbReference>
<dbReference type="CDD" id="cd16917">
    <property type="entry name" value="HATPase_UhpB-NarQ-NarX-like"/>
    <property type="match status" value="1"/>
</dbReference>
<evidence type="ECO:0000259" key="8">
    <source>
        <dbReference type="Pfam" id="PF02518"/>
    </source>
</evidence>
<sequence length="224" mass="24811">ANMEFYLSQVTRAQEEERKRVAREIHDESIQSLATLALGIDAIARGKEKLSEDVLRRLKGLRAETDSILDGLRCFSHKLRPGVIDQVGLVAALEILTEELNKENSVKTSLEVAGSERRLTPETELALFRIAQEALHNVKKHSRATEAKIRLKFIRSKVKLTASDNGRGFELPDTLSDFATEGKLGLIGIQERTRLLGGKLLVRSWAGRGTTVVVEVADIQGMKG</sequence>
<evidence type="ECO:0000256" key="2">
    <source>
        <dbReference type="ARBA" id="ARBA00012438"/>
    </source>
</evidence>
<keyword evidence="4" id="KW-0808">Transferase</keyword>
<evidence type="ECO:0000259" key="9">
    <source>
        <dbReference type="Pfam" id="PF07730"/>
    </source>
</evidence>
<dbReference type="AlphaFoldDB" id="X1HMB4"/>
<keyword evidence="3" id="KW-0597">Phosphoprotein</keyword>
<dbReference type="GO" id="GO:0046983">
    <property type="term" value="F:protein dimerization activity"/>
    <property type="evidence" value="ECO:0007669"/>
    <property type="project" value="InterPro"/>
</dbReference>
<gene>
    <name evidence="10" type="ORF">S03H2_28635</name>
</gene>
<evidence type="ECO:0000256" key="3">
    <source>
        <dbReference type="ARBA" id="ARBA00022553"/>
    </source>
</evidence>
<dbReference type="EC" id="2.7.13.3" evidence="2"/>
<keyword evidence="5" id="KW-0547">Nucleotide-binding</keyword>
<evidence type="ECO:0000256" key="1">
    <source>
        <dbReference type="ARBA" id="ARBA00000085"/>
    </source>
</evidence>
<dbReference type="Gene3D" id="1.20.5.1930">
    <property type="match status" value="1"/>
</dbReference>
<dbReference type="InterPro" id="IPR050482">
    <property type="entry name" value="Sensor_HK_TwoCompSys"/>
</dbReference>
<keyword evidence="6" id="KW-0418">Kinase</keyword>
<evidence type="ECO:0000256" key="6">
    <source>
        <dbReference type="ARBA" id="ARBA00022777"/>
    </source>
</evidence>
<evidence type="ECO:0000256" key="4">
    <source>
        <dbReference type="ARBA" id="ARBA00022679"/>
    </source>
</evidence>
<accession>X1HMB4</accession>
<dbReference type="Gene3D" id="3.30.565.10">
    <property type="entry name" value="Histidine kinase-like ATPase, C-terminal domain"/>
    <property type="match status" value="1"/>
</dbReference>
<dbReference type="InterPro" id="IPR003594">
    <property type="entry name" value="HATPase_dom"/>
</dbReference>
<dbReference type="GO" id="GO:0005524">
    <property type="term" value="F:ATP binding"/>
    <property type="evidence" value="ECO:0007669"/>
    <property type="project" value="UniProtKB-KW"/>
</dbReference>
<dbReference type="InterPro" id="IPR011712">
    <property type="entry name" value="Sig_transdc_His_kin_sub3_dim/P"/>
</dbReference>
<dbReference type="Pfam" id="PF07730">
    <property type="entry name" value="HisKA_3"/>
    <property type="match status" value="1"/>
</dbReference>
<feature type="domain" description="Histidine kinase/HSP90-like ATPase" evidence="8">
    <location>
        <begin position="124"/>
        <end position="216"/>
    </location>
</feature>
<comment type="caution">
    <text evidence="10">The sequence shown here is derived from an EMBL/GenBank/DDBJ whole genome shotgun (WGS) entry which is preliminary data.</text>
</comment>
<protein>
    <recommendedName>
        <fullName evidence="2">histidine kinase</fullName>
        <ecNumber evidence="2">2.7.13.3</ecNumber>
    </recommendedName>
</protein>
<dbReference type="GO" id="GO:0016020">
    <property type="term" value="C:membrane"/>
    <property type="evidence" value="ECO:0007669"/>
    <property type="project" value="InterPro"/>
</dbReference>
<dbReference type="GO" id="GO:0000155">
    <property type="term" value="F:phosphorelay sensor kinase activity"/>
    <property type="evidence" value="ECO:0007669"/>
    <property type="project" value="InterPro"/>
</dbReference>
<feature type="domain" description="Signal transduction histidine kinase subgroup 3 dimerisation and phosphoacceptor" evidence="9">
    <location>
        <begin position="17"/>
        <end position="82"/>
    </location>
</feature>
<name>X1HMB4_9ZZZZ</name>
<feature type="non-terminal residue" evidence="10">
    <location>
        <position position="1"/>
    </location>
</feature>
<evidence type="ECO:0000256" key="5">
    <source>
        <dbReference type="ARBA" id="ARBA00022741"/>
    </source>
</evidence>
<dbReference type="Pfam" id="PF02518">
    <property type="entry name" value="HATPase_c"/>
    <property type="match status" value="1"/>
</dbReference>
<comment type="catalytic activity">
    <reaction evidence="1">
        <text>ATP + protein L-histidine = ADP + protein N-phospho-L-histidine.</text>
        <dbReference type="EC" id="2.7.13.3"/>
    </reaction>
</comment>
<proteinExistence type="predicted"/>
<evidence type="ECO:0000256" key="7">
    <source>
        <dbReference type="ARBA" id="ARBA00022840"/>
    </source>
</evidence>
<evidence type="ECO:0000313" key="10">
    <source>
        <dbReference type="EMBL" id="GAH58195.1"/>
    </source>
</evidence>
<keyword evidence="7" id="KW-0067">ATP-binding</keyword>
<dbReference type="SUPFAM" id="SSF55874">
    <property type="entry name" value="ATPase domain of HSP90 chaperone/DNA topoisomerase II/histidine kinase"/>
    <property type="match status" value="1"/>
</dbReference>
<dbReference type="PANTHER" id="PTHR24421">
    <property type="entry name" value="NITRATE/NITRITE SENSOR PROTEIN NARX-RELATED"/>
    <property type="match status" value="1"/>
</dbReference>
<reference evidence="10" key="1">
    <citation type="journal article" date="2014" name="Front. Microbiol.">
        <title>High frequency of phylogenetically diverse reductive dehalogenase-homologous genes in deep subseafloor sedimentary metagenomes.</title>
        <authorList>
            <person name="Kawai M."/>
            <person name="Futagami T."/>
            <person name="Toyoda A."/>
            <person name="Takaki Y."/>
            <person name="Nishi S."/>
            <person name="Hori S."/>
            <person name="Arai W."/>
            <person name="Tsubouchi T."/>
            <person name="Morono Y."/>
            <person name="Uchiyama I."/>
            <person name="Ito T."/>
            <person name="Fujiyama A."/>
            <person name="Inagaki F."/>
            <person name="Takami H."/>
        </authorList>
    </citation>
    <scope>NUCLEOTIDE SEQUENCE</scope>
    <source>
        <strain evidence="10">Expedition CK06-06</strain>
    </source>
</reference>